<sequence>MIYHIIDTIGIGDNRFTETETMNRLTNAVTGVQSGLNQIFFVISNKSTQEDVEAFTLFRTVFFGEDISRYTTIIQTKFSSFRDPEKRRKNKELIMNQNEDVATILRSCRRLIHVNNLTEEEDPHQRARNGCRAFLRSYLSTNCQTVYQPSNLSEINERIRNYLAERSQGNNQQSQINQLMRENRQLQERLNQFIGQPRQQHNLGQFFNFE</sequence>
<comment type="caution">
    <text evidence="4">The sequence shown here is derived from an EMBL/GenBank/DDBJ whole genome shotgun (WGS) entry which is preliminary data.</text>
</comment>
<organism evidence="4 5">
    <name type="scientific">Diversispora epigaea</name>
    <dbReference type="NCBI Taxonomy" id="1348612"/>
    <lineage>
        <taxon>Eukaryota</taxon>
        <taxon>Fungi</taxon>
        <taxon>Fungi incertae sedis</taxon>
        <taxon>Mucoromycota</taxon>
        <taxon>Glomeromycotina</taxon>
        <taxon>Glomeromycetes</taxon>
        <taxon>Diversisporales</taxon>
        <taxon>Diversisporaceae</taxon>
        <taxon>Diversispora</taxon>
    </lineage>
</organism>
<dbReference type="OrthoDB" id="8954335at2759"/>
<evidence type="ECO:0000256" key="1">
    <source>
        <dbReference type="ARBA" id="ARBA00022741"/>
    </source>
</evidence>
<keyword evidence="5" id="KW-1185">Reference proteome</keyword>
<proteinExistence type="predicted"/>
<feature type="coiled-coil region" evidence="2">
    <location>
        <begin position="152"/>
        <end position="196"/>
    </location>
</feature>
<dbReference type="InterPro" id="IPR006703">
    <property type="entry name" value="G_AIG1"/>
</dbReference>
<dbReference type="AlphaFoldDB" id="A0A397H163"/>
<feature type="domain" description="AIG1-type G" evidence="3">
    <location>
        <begin position="4"/>
        <end position="148"/>
    </location>
</feature>
<gene>
    <name evidence="4" type="ORF">Glove_396g98</name>
</gene>
<dbReference type="Pfam" id="PF04548">
    <property type="entry name" value="AIG1"/>
    <property type="match status" value="1"/>
</dbReference>
<dbReference type="Proteomes" id="UP000266861">
    <property type="component" value="Unassembled WGS sequence"/>
</dbReference>
<evidence type="ECO:0000313" key="5">
    <source>
        <dbReference type="Proteomes" id="UP000266861"/>
    </source>
</evidence>
<evidence type="ECO:0000313" key="4">
    <source>
        <dbReference type="EMBL" id="RHZ56872.1"/>
    </source>
</evidence>
<dbReference type="InterPro" id="IPR027417">
    <property type="entry name" value="P-loop_NTPase"/>
</dbReference>
<evidence type="ECO:0000259" key="3">
    <source>
        <dbReference type="Pfam" id="PF04548"/>
    </source>
</evidence>
<keyword evidence="2" id="KW-0175">Coiled coil</keyword>
<name>A0A397H163_9GLOM</name>
<evidence type="ECO:0000256" key="2">
    <source>
        <dbReference type="SAM" id="Coils"/>
    </source>
</evidence>
<dbReference type="Gene3D" id="3.40.50.300">
    <property type="entry name" value="P-loop containing nucleotide triphosphate hydrolases"/>
    <property type="match status" value="1"/>
</dbReference>
<accession>A0A397H163</accession>
<protein>
    <recommendedName>
        <fullName evidence="3">AIG1-type G domain-containing protein</fullName>
    </recommendedName>
</protein>
<reference evidence="4 5" key="1">
    <citation type="submission" date="2018-08" db="EMBL/GenBank/DDBJ databases">
        <title>Genome and evolution of the arbuscular mycorrhizal fungus Diversispora epigaea (formerly Glomus versiforme) and its bacterial endosymbionts.</title>
        <authorList>
            <person name="Sun X."/>
            <person name="Fei Z."/>
            <person name="Harrison M."/>
        </authorList>
    </citation>
    <scope>NUCLEOTIDE SEQUENCE [LARGE SCALE GENOMIC DNA]</scope>
    <source>
        <strain evidence="4 5">IT104</strain>
    </source>
</reference>
<keyword evidence="1" id="KW-0547">Nucleotide-binding</keyword>
<dbReference type="EMBL" id="PQFF01000353">
    <property type="protein sequence ID" value="RHZ56872.1"/>
    <property type="molecule type" value="Genomic_DNA"/>
</dbReference>
<dbReference type="GO" id="GO:0005525">
    <property type="term" value="F:GTP binding"/>
    <property type="evidence" value="ECO:0007669"/>
    <property type="project" value="InterPro"/>
</dbReference>